<dbReference type="PROSITE" id="PS51318">
    <property type="entry name" value="TAT"/>
    <property type="match status" value="1"/>
</dbReference>
<organism evidence="6 7">
    <name type="scientific">Candidatus Glassbacteria bacterium RIFCSPLOWO2_12_FULL_58_11</name>
    <dbReference type="NCBI Taxonomy" id="1817867"/>
    <lineage>
        <taxon>Bacteria</taxon>
        <taxon>Candidatus Glassiibacteriota</taxon>
    </lineage>
</organism>
<dbReference type="PANTHER" id="PTHR42693">
    <property type="entry name" value="ARYLSULFATASE FAMILY MEMBER"/>
    <property type="match status" value="1"/>
</dbReference>
<sequence>MEDKTDFPPTFPISRRRFIERAGLGFAGAAAAGLAVQSAFAQIAGDKPSRPNILLLIADDAGWHDVGYNGSEIRTPNIDKLAGQGVQMEQFYACPTCSPTRASILMGRPPSRYGILEPIAGRSTQVLPTDQGTLASLLRDAGYFTAQVGKWHLGLQPENGPNKYGFTSSYGYLHGQLDQLSHIYKNGDPTWQRDGKFIEEKGHATDLIAQETIRLIRVSDPRRPFFIYSAFSVPHYPLQEEEKWIAPYEKTIQNKSRRLYAAAMTHMDEAIGGILSALEKKRITSNTLVIFISDNGAQQDWVSSEREYGGAYGPYDVLGDNKPFRDWKGSVYEGGVRVPAIFSLPGWLNRRKVGYPAHVMDLLPTFAALAGAAIPQPLKVEGQDISTLLEGKLGGSRTFYWNTGGQLALRQGDWKLVHQGGDPAKGADELYNIAHDPYEKQDLSASETTVLMQLRDNLARQHSLDSLPKPAPGGN</sequence>
<dbReference type="Gene3D" id="3.30.1120.10">
    <property type="match status" value="1"/>
</dbReference>
<gene>
    <name evidence="6" type="ORF">A3F83_13360</name>
</gene>
<dbReference type="Proteomes" id="UP000179129">
    <property type="component" value="Unassembled WGS sequence"/>
</dbReference>
<evidence type="ECO:0000259" key="5">
    <source>
        <dbReference type="Pfam" id="PF00884"/>
    </source>
</evidence>
<dbReference type="SUPFAM" id="SSF53649">
    <property type="entry name" value="Alkaline phosphatase-like"/>
    <property type="match status" value="1"/>
</dbReference>
<evidence type="ECO:0000256" key="1">
    <source>
        <dbReference type="ARBA" id="ARBA00008779"/>
    </source>
</evidence>
<dbReference type="InterPro" id="IPR050738">
    <property type="entry name" value="Sulfatase"/>
</dbReference>
<dbReference type="EMBL" id="MFIX01000211">
    <property type="protein sequence ID" value="OGG01305.1"/>
    <property type="molecule type" value="Genomic_DNA"/>
</dbReference>
<dbReference type="InterPro" id="IPR000917">
    <property type="entry name" value="Sulfatase_N"/>
</dbReference>
<accession>A0A1F5YMC8</accession>
<reference evidence="6 7" key="1">
    <citation type="journal article" date="2016" name="Nat. Commun.">
        <title>Thousands of microbial genomes shed light on interconnected biogeochemical processes in an aquifer system.</title>
        <authorList>
            <person name="Anantharaman K."/>
            <person name="Brown C.T."/>
            <person name="Hug L.A."/>
            <person name="Sharon I."/>
            <person name="Castelle C.J."/>
            <person name="Probst A.J."/>
            <person name="Thomas B.C."/>
            <person name="Singh A."/>
            <person name="Wilkins M.J."/>
            <person name="Karaoz U."/>
            <person name="Brodie E.L."/>
            <person name="Williams K.H."/>
            <person name="Hubbard S.S."/>
            <person name="Banfield J.F."/>
        </authorList>
    </citation>
    <scope>NUCLEOTIDE SEQUENCE [LARGE SCALE GENOMIC DNA]</scope>
</reference>
<keyword evidence="4" id="KW-0106">Calcium</keyword>
<evidence type="ECO:0000256" key="2">
    <source>
        <dbReference type="ARBA" id="ARBA00022723"/>
    </source>
</evidence>
<dbReference type="PANTHER" id="PTHR42693:SF27">
    <property type="entry name" value="ARYLSULFATASE B [PRECURSOR]"/>
    <property type="match status" value="1"/>
</dbReference>
<dbReference type="Gene3D" id="3.40.720.10">
    <property type="entry name" value="Alkaline Phosphatase, subunit A"/>
    <property type="match status" value="1"/>
</dbReference>
<keyword evidence="3" id="KW-0378">Hydrolase</keyword>
<dbReference type="GO" id="GO:0046872">
    <property type="term" value="F:metal ion binding"/>
    <property type="evidence" value="ECO:0007669"/>
    <property type="project" value="UniProtKB-KW"/>
</dbReference>
<name>A0A1F5YMC8_9BACT</name>
<comment type="similarity">
    <text evidence="1">Belongs to the sulfatase family.</text>
</comment>
<comment type="caution">
    <text evidence="6">The sequence shown here is derived from an EMBL/GenBank/DDBJ whole genome shotgun (WGS) entry which is preliminary data.</text>
</comment>
<evidence type="ECO:0000313" key="7">
    <source>
        <dbReference type="Proteomes" id="UP000179129"/>
    </source>
</evidence>
<evidence type="ECO:0000256" key="4">
    <source>
        <dbReference type="ARBA" id="ARBA00022837"/>
    </source>
</evidence>
<dbReference type="AlphaFoldDB" id="A0A1F5YMC8"/>
<dbReference type="InterPro" id="IPR006311">
    <property type="entry name" value="TAT_signal"/>
</dbReference>
<proteinExistence type="inferred from homology"/>
<dbReference type="InterPro" id="IPR024607">
    <property type="entry name" value="Sulfatase_CS"/>
</dbReference>
<evidence type="ECO:0000256" key="3">
    <source>
        <dbReference type="ARBA" id="ARBA00022801"/>
    </source>
</evidence>
<dbReference type="Pfam" id="PF00884">
    <property type="entry name" value="Sulfatase"/>
    <property type="match status" value="1"/>
</dbReference>
<protein>
    <recommendedName>
        <fullName evidence="5">Sulfatase N-terminal domain-containing protein</fullName>
    </recommendedName>
</protein>
<keyword evidence="2" id="KW-0479">Metal-binding</keyword>
<evidence type="ECO:0000313" key="6">
    <source>
        <dbReference type="EMBL" id="OGG01305.1"/>
    </source>
</evidence>
<dbReference type="GO" id="GO:0004065">
    <property type="term" value="F:arylsulfatase activity"/>
    <property type="evidence" value="ECO:0007669"/>
    <property type="project" value="TreeGrafter"/>
</dbReference>
<dbReference type="STRING" id="1817867.A3F83_13360"/>
<dbReference type="InterPro" id="IPR017850">
    <property type="entry name" value="Alkaline_phosphatase_core_sf"/>
</dbReference>
<dbReference type="PROSITE" id="PS00149">
    <property type="entry name" value="SULFATASE_2"/>
    <property type="match status" value="1"/>
</dbReference>
<feature type="domain" description="Sulfatase N-terminal" evidence="5">
    <location>
        <begin position="51"/>
        <end position="372"/>
    </location>
</feature>